<evidence type="ECO:0000313" key="1">
    <source>
        <dbReference type="EMBL" id="HGQ63626.1"/>
    </source>
</evidence>
<dbReference type="EMBL" id="DTBD01000001">
    <property type="protein sequence ID" value="HGQ63626.1"/>
    <property type="molecule type" value="Genomic_DNA"/>
</dbReference>
<proteinExistence type="predicted"/>
<gene>
    <name evidence="1" type="ORF">ENU08_00025</name>
</gene>
<protein>
    <submittedName>
        <fullName evidence="1">Uncharacterized protein</fullName>
    </submittedName>
</protein>
<reference evidence="1" key="1">
    <citation type="journal article" date="2020" name="mSystems">
        <title>Genome- and Community-Level Interaction Insights into Carbon Utilization and Element Cycling Functions of Hydrothermarchaeota in Hydrothermal Sediment.</title>
        <authorList>
            <person name="Zhou Z."/>
            <person name="Liu Y."/>
            <person name="Xu W."/>
            <person name="Pan J."/>
            <person name="Luo Z.H."/>
            <person name="Li M."/>
        </authorList>
    </citation>
    <scope>NUCLEOTIDE SEQUENCE [LARGE SCALE GENOMIC DNA]</scope>
    <source>
        <strain evidence="1">SpSt-637</strain>
    </source>
</reference>
<accession>A0A7C4NL73</accession>
<name>A0A7C4NL73_9CREN</name>
<sequence length="61" mass="6899">MYLHHVYNTGIRITNKTSYGIVAPCLTWIAEKMLNKMIAANHERTATVAKLLSVEIKLQKA</sequence>
<comment type="caution">
    <text evidence="1">The sequence shown here is derived from an EMBL/GenBank/DDBJ whole genome shotgun (WGS) entry which is preliminary data.</text>
</comment>
<organism evidence="1">
    <name type="scientific">Ignisphaera aggregans</name>
    <dbReference type="NCBI Taxonomy" id="334771"/>
    <lineage>
        <taxon>Archaea</taxon>
        <taxon>Thermoproteota</taxon>
        <taxon>Thermoprotei</taxon>
        <taxon>Desulfurococcales</taxon>
        <taxon>Desulfurococcaceae</taxon>
        <taxon>Ignisphaera</taxon>
    </lineage>
</organism>
<dbReference type="AlphaFoldDB" id="A0A7C4NL73"/>